<dbReference type="GO" id="GO:0005886">
    <property type="term" value="C:plasma membrane"/>
    <property type="evidence" value="ECO:0007669"/>
    <property type="project" value="UniProtKB-SubCell"/>
</dbReference>
<dbReference type="InterPro" id="IPR011623">
    <property type="entry name" value="7TMR_DISM_rcpt_extracell_dom1"/>
</dbReference>
<evidence type="ECO:0000313" key="14">
    <source>
        <dbReference type="Proteomes" id="UP000565468"/>
    </source>
</evidence>
<dbReference type="InterPro" id="IPR003594">
    <property type="entry name" value="HATPase_dom"/>
</dbReference>
<evidence type="ECO:0000313" key="13">
    <source>
        <dbReference type="EMBL" id="NMO95554.1"/>
    </source>
</evidence>
<dbReference type="Proteomes" id="UP000565468">
    <property type="component" value="Unassembled WGS sequence"/>
</dbReference>
<feature type="domain" description="Histidine kinase" evidence="12">
    <location>
        <begin position="490"/>
        <end position="715"/>
    </location>
</feature>
<dbReference type="Gene3D" id="3.30.565.10">
    <property type="entry name" value="Histidine kinase-like ATPase, C-terminal domain"/>
    <property type="match status" value="1"/>
</dbReference>
<keyword evidence="5" id="KW-0808">Transferase</keyword>
<feature type="transmembrane region" description="Helical" evidence="11">
    <location>
        <begin position="298"/>
        <end position="316"/>
    </location>
</feature>
<dbReference type="PROSITE" id="PS50109">
    <property type="entry name" value="HIS_KIN"/>
    <property type="match status" value="1"/>
</dbReference>
<reference evidence="13 14" key="1">
    <citation type="submission" date="2020-04" db="EMBL/GenBank/DDBJ databases">
        <title>Paenibacillus algicola sp. nov., a novel marine bacterium producing alginate lyase.</title>
        <authorList>
            <person name="Huang H."/>
        </authorList>
    </citation>
    <scope>NUCLEOTIDE SEQUENCE [LARGE SCALE GENOMIC DNA]</scope>
    <source>
        <strain evidence="13 14">L7-75</strain>
    </source>
</reference>
<evidence type="ECO:0000256" key="10">
    <source>
        <dbReference type="SAM" id="Coils"/>
    </source>
</evidence>
<dbReference type="Pfam" id="PF00512">
    <property type="entry name" value="HisKA"/>
    <property type="match status" value="1"/>
</dbReference>
<gene>
    <name evidence="13" type="ORF">HII30_07110</name>
</gene>
<comment type="catalytic activity">
    <reaction evidence="1">
        <text>ATP + protein L-histidine = ADP + protein N-phospho-L-histidine.</text>
        <dbReference type="EC" id="2.7.13.3"/>
    </reaction>
</comment>
<proteinExistence type="predicted"/>
<dbReference type="AlphaFoldDB" id="A0A848M7L8"/>
<dbReference type="SUPFAM" id="SSF49785">
    <property type="entry name" value="Galactose-binding domain-like"/>
    <property type="match status" value="1"/>
</dbReference>
<dbReference type="SUPFAM" id="SSF55874">
    <property type="entry name" value="ATPase domain of HSP90 chaperone/DNA topoisomerase II/histidine kinase"/>
    <property type="match status" value="1"/>
</dbReference>
<dbReference type="EC" id="2.7.13.3" evidence="3"/>
<evidence type="ECO:0000256" key="11">
    <source>
        <dbReference type="SAM" id="Phobius"/>
    </source>
</evidence>
<evidence type="ECO:0000259" key="12">
    <source>
        <dbReference type="PROSITE" id="PS50109"/>
    </source>
</evidence>
<accession>A0A848M7L8</accession>
<keyword evidence="11" id="KW-1133">Transmembrane helix</keyword>
<dbReference type="CDD" id="cd16922">
    <property type="entry name" value="HATPase_EvgS-ArcB-TorS-like"/>
    <property type="match status" value="1"/>
</dbReference>
<dbReference type="GO" id="GO:0000155">
    <property type="term" value="F:phosphorelay sensor kinase activity"/>
    <property type="evidence" value="ECO:0007669"/>
    <property type="project" value="InterPro"/>
</dbReference>
<keyword evidence="14" id="KW-1185">Reference proteome</keyword>
<dbReference type="EMBL" id="JABBPN010000004">
    <property type="protein sequence ID" value="NMO95554.1"/>
    <property type="molecule type" value="Genomic_DNA"/>
</dbReference>
<dbReference type="PANTHER" id="PTHR43547">
    <property type="entry name" value="TWO-COMPONENT HISTIDINE KINASE"/>
    <property type="match status" value="1"/>
</dbReference>
<feature type="transmembrane region" description="Helical" evidence="11">
    <location>
        <begin position="229"/>
        <end position="248"/>
    </location>
</feature>
<dbReference type="PANTHER" id="PTHR43547:SF2">
    <property type="entry name" value="HYBRID SIGNAL TRANSDUCTION HISTIDINE KINASE C"/>
    <property type="match status" value="1"/>
</dbReference>
<dbReference type="GO" id="GO:0005524">
    <property type="term" value="F:ATP binding"/>
    <property type="evidence" value="ECO:0007669"/>
    <property type="project" value="UniProtKB-KW"/>
</dbReference>
<dbReference type="SMART" id="SM00387">
    <property type="entry name" value="HATPase_c"/>
    <property type="match status" value="1"/>
</dbReference>
<feature type="transmembrane region" description="Helical" evidence="11">
    <location>
        <begin position="385"/>
        <end position="405"/>
    </location>
</feature>
<keyword evidence="4" id="KW-0597">Phosphoprotein</keyword>
<keyword evidence="8" id="KW-0067">ATP-binding</keyword>
<dbReference type="FunFam" id="3.30.565.10:FF:000006">
    <property type="entry name" value="Sensor histidine kinase WalK"/>
    <property type="match status" value="1"/>
</dbReference>
<keyword evidence="7 13" id="KW-0418">Kinase</keyword>
<dbReference type="SUPFAM" id="SSF47384">
    <property type="entry name" value="Homodimeric domain of signal transducing histidine kinase"/>
    <property type="match status" value="1"/>
</dbReference>
<dbReference type="PRINTS" id="PR00344">
    <property type="entry name" value="BCTRLSENSOR"/>
</dbReference>
<keyword evidence="11" id="KW-0472">Membrane</keyword>
<evidence type="ECO:0000256" key="6">
    <source>
        <dbReference type="ARBA" id="ARBA00022741"/>
    </source>
</evidence>
<dbReference type="Pfam" id="PF07695">
    <property type="entry name" value="7TMR-DISM_7TM"/>
    <property type="match status" value="1"/>
</dbReference>
<dbReference type="RefSeq" id="WP_169504324.1">
    <property type="nucleotide sequence ID" value="NZ_JABBPN010000004.1"/>
</dbReference>
<keyword evidence="10" id="KW-0175">Coiled coil</keyword>
<dbReference type="InterPro" id="IPR036890">
    <property type="entry name" value="HATPase_C_sf"/>
</dbReference>
<sequence>MLITEPAGNSMKKRFSFLFGFAAVLAAAVLLVVCAKWLAGDDPTLFTSTIYTSEQGKLDASGWNAEVNSSLMLDGEWELYWGKMLKPEDFRSLAMPSPVIVDIPQPWTGYSIDGRPLPNEGFATYRLRILLPESLTRTRESIGLYPKSIASAYQLWVNGDLKGGNGLVGTDASSTTPRSYPKTIYFEPREGWNEIIIQVSNYSQRNAGIWQGVELGTADGIAWMRVSRVSAQVFIVGIFFVMALYYFFVYVNRRQEISAFLFGLLCFSVGIRTIVLGESTALFLLPGLPWEWGVKAEYISIAMTALCLILFVSREYPRESISWVPKAAGLVLGSFIIFFLITPARVYTYYLTPYIWGVLFPVLMYTMYIYILSAIRRRKGSMTTAIGFLFFTIFALNDMMFYTGLLPTNDLLSIGLLAFLLTQALNLSARFSRAIAEKEQLSEQLRENNRSLERTVAERTHSLQKSNARLQEANKKMEEFEHFRIRLLSNISHELSTPITSIKGFAKALRDGIITADAPKYANRIYERSLLLERMIHDLVELTKLETNQVRFHMQEVEVVPFLQELFLKYEWEIESKGIHCQIQLPEDVIGAGSFIKVDSIRIEQVLSNLISNAVRYTPEDGVIVLKLQIVRLSDGGSRAVVGVRDTGVGIDRDMHQHIFERFGQAKQQTAVHHNGSGLGLAICKEIIHYHHGEIRVVSEPGEGSEFSFELPIVQRGGALR</sequence>
<feature type="transmembrane region" description="Helical" evidence="11">
    <location>
        <begin position="260"/>
        <end position="286"/>
    </location>
</feature>
<dbReference type="InterPro" id="IPR036097">
    <property type="entry name" value="HisK_dim/P_sf"/>
</dbReference>
<dbReference type="Gene3D" id="2.60.120.260">
    <property type="entry name" value="Galactose-binding domain-like"/>
    <property type="match status" value="1"/>
</dbReference>
<feature type="coiled-coil region" evidence="10">
    <location>
        <begin position="435"/>
        <end position="483"/>
    </location>
</feature>
<evidence type="ECO:0000256" key="8">
    <source>
        <dbReference type="ARBA" id="ARBA00022840"/>
    </source>
</evidence>
<dbReference type="SMART" id="SM00388">
    <property type="entry name" value="HisKA"/>
    <property type="match status" value="1"/>
</dbReference>
<keyword evidence="6" id="KW-0547">Nucleotide-binding</keyword>
<evidence type="ECO:0000256" key="5">
    <source>
        <dbReference type="ARBA" id="ARBA00022679"/>
    </source>
</evidence>
<comment type="caution">
    <text evidence="13">The sequence shown here is derived from an EMBL/GenBank/DDBJ whole genome shotgun (WGS) entry which is preliminary data.</text>
</comment>
<feature type="transmembrane region" description="Helical" evidence="11">
    <location>
        <begin position="354"/>
        <end position="373"/>
    </location>
</feature>
<dbReference type="Pfam" id="PF02518">
    <property type="entry name" value="HATPase_c"/>
    <property type="match status" value="1"/>
</dbReference>
<organism evidence="13 14">
    <name type="scientific">Paenibacillus lemnae</name>
    <dbReference type="NCBI Taxonomy" id="1330551"/>
    <lineage>
        <taxon>Bacteria</taxon>
        <taxon>Bacillati</taxon>
        <taxon>Bacillota</taxon>
        <taxon>Bacilli</taxon>
        <taxon>Bacillales</taxon>
        <taxon>Paenibacillaceae</taxon>
        <taxon>Paenibacillus</taxon>
    </lineage>
</organism>
<evidence type="ECO:0000256" key="3">
    <source>
        <dbReference type="ARBA" id="ARBA00012438"/>
    </source>
</evidence>
<keyword evidence="9" id="KW-0902">Two-component regulatory system</keyword>
<comment type="subcellular location">
    <subcellularLocation>
        <location evidence="2">Cell membrane</location>
        <topology evidence="2">Multi-pass membrane protein</topology>
    </subcellularLocation>
</comment>
<evidence type="ECO:0000256" key="9">
    <source>
        <dbReference type="ARBA" id="ARBA00023012"/>
    </source>
</evidence>
<keyword evidence="11" id="KW-0812">Transmembrane</keyword>
<dbReference type="CDD" id="cd00082">
    <property type="entry name" value="HisKA"/>
    <property type="match status" value="1"/>
</dbReference>
<evidence type="ECO:0000256" key="7">
    <source>
        <dbReference type="ARBA" id="ARBA00022777"/>
    </source>
</evidence>
<dbReference type="InterPro" id="IPR004358">
    <property type="entry name" value="Sig_transdc_His_kin-like_C"/>
</dbReference>
<evidence type="ECO:0000256" key="2">
    <source>
        <dbReference type="ARBA" id="ARBA00004651"/>
    </source>
</evidence>
<evidence type="ECO:0000256" key="1">
    <source>
        <dbReference type="ARBA" id="ARBA00000085"/>
    </source>
</evidence>
<dbReference type="InterPro" id="IPR003661">
    <property type="entry name" value="HisK_dim/P_dom"/>
</dbReference>
<dbReference type="Gene3D" id="1.10.287.130">
    <property type="match status" value="1"/>
</dbReference>
<name>A0A848M7L8_PAELE</name>
<protein>
    <recommendedName>
        <fullName evidence="3">histidine kinase</fullName>
        <ecNumber evidence="3">2.7.13.3</ecNumber>
    </recommendedName>
</protein>
<dbReference type="InterPro" id="IPR005467">
    <property type="entry name" value="His_kinase_dom"/>
</dbReference>
<dbReference type="InterPro" id="IPR008979">
    <property type="entry name" value="Galactose-bd-like_sf"/>
</dbReference>
<feature type="transmembrane region" description="Helical" evidence="11">
    <location>
        <begin position="328"/>
        <end position="348"/>
    </location>
</feature>
<evidence type="ECO:0000256" key="4">
    <source>
        <dbReference type="ARBA" id="ARBA00022553"/>
    </source>
</evidence>